<accession>B9R7V7</accession>
<name>B9R7V7_RICCO</name>
<keyword evidence="1" id="KW-0732">Signal</keyword>
<dbReference type="Proteomes" id="UP000008311">
    <property type="component" value="Unassembled WGS sequence"/>
</dbReference>
<evidence type="ECO:0000256" key="1">
    <source>
        <dbReference type="SAM" id="SignalP"/>
    </source>
</evidence>
<sequence length="80" mass="8786">MAKIAAILIVFALLLSVPARLVLGEEENVAKNVYDDIKGKVNSPEMRDTLHKVSNYAGDIVEETKKTGSSWGDWVKNKLG</sequence>
<feature type="signal peptide" evidence="1">
    <location>
        <begin position="1"/>
        <end position="24"/>
    </location>
</feature>
<organism evidence="2 3">
    <name type="scientific">Ricinus communis</name>
    <name type="common">Castor bean</name>
    <dbReference type="NCBI Taxonomy" id="3988"/>
    <lineage>
        <taxon>Eukaryota</taxon>
        <taxon>Viridiplantae</taxon>
        <taxon>Streptophyta</taxon>
        <taxon>Embryophyta</taxon>
        <taxon>Tracheophyta</taxon>
        <taxon>Spermatophyta</taxon>
        <taxon>Magnoliopsida</taxon>
        <taxon>eudicotyledons</taxon>
        <taxon>Gunneridae</taxon>
        <taxon>Pentapetalae</taxon>
        <taxon>rosids</taxon>
        <taxon>fabids</taxon>
        <taxon>Malpighiales</taxon>
        <taxon>Euphorbiaceae</taxon>
        <taxon>Acalyphoideae</taxon>
        <taxon>Acalypheae</taxon>
        <taxon>Ricinus</taxon>
    </lineage>
</organism>
<evidence type="ECO:0000313" key="3">
    <source>
        <dbReference type="Proteomes" id="UP000008311"/>
    </source>
</evidence>
<dbReference type="EMBL" id="EQ973772">
    <property type="protein sequence ID" value="EEF52587.1"/>
    <property type="molecule type" value="Genomic_DNA"/>
</dbReference>
<dbReference type="AlphaFoldDB" id="B9R7V7"/>
<reference evidence="3" key="1">
    <citation type="journal article" date="2010" name="Nat. Biotechnol.">
        <title>Draft genome sequence of the oilseed species Ricinus communis.</title>
        <authorList>
            <person name="Chan A.P."/>
            <person name="Crabtree J."/>
            <person name="Zhao Q."/>
            <person name="Lorenzi H."/>
            <person name="Orvis J."/>
            <person name="Puiu D."/>
            <person name="Melake-Berhan A."/>
            <person name="Jones K.M."/>
            <person name="Redman J."/>
            <person name="Chen G."/>
            <person name="Cahoon E.B."/>
            <person name="Gedil M."/>
            <person name="Stanke M."/>
            <person name="Haas B.J."/>
            <person name="Wortman J.R."/>
            <person name="Fraser-Liggett C.M."/>
            <person name="Ravel J."/>
            <person name="Rabinowicz P.D."/>
        </authorList>
    </citation>
    <scope>NUCLEOTIDE SEQUENCE [LARGE SCALE GENOMIC DNA]</scope>
    <source>
        <strain evidence="3">cv. Hale</strain>
    </source>
</reference>
<dbReference type="InParanoid" id="B9R7V7"/>
<proteinExistence type="predicted"/>
<keyword evidence="3" id="KW-1185">Reference proteome</keyword>
<feature type="chain" id="PRO_5002888177" evidence="1">
    <location>
        <begin position="25"/>
        <end position="80"/>
    </location>
</feature>
<gene>
    <name evidence="2" type="ORF">RCOM_1594490</name>
</gene>
<protein>
    <submittedName>
        <fullName evidence="2">Uncharacterized protein</fullName>
    </submittedName>
</protein>
<evidence type="ECO:0000313" key="2">
    <source>
        <dbReference type="EMBL" id="EEF52587.1"/>
    </source>
</evidence>